<comment type="caution">
    <text evidence="5">The sequence shown here is derived from an EMBL/GenBank/DDBJ whole genome shotgun (WGS) entry which is preliminary data.</text>
</comment>
<keyword evidence="3" id="KW-0464">Manganese</keyword>
<dbReference type="Pfam" id="PF00491">
    <property type="entry name" value="Arginase"/>
    <property type="match status" value="1"/>
</dbReference>
<dbReference type="RefSeq" id="WP_283342958.1">
    <property type="nucleotide sequence ID" value="NZ_JASHIF010000002.1"/>
</dbReference>
<evidence type="ECO:0000256" key="1">
    <source>
        <dbReference type="ARBA" id="ARBA00022723"/>
    </source>
</evidence>
<dbReference type="InterPro" id="IPR006035">
    <property type="entry name" value="Ureohydrolase"/>
</dbReference>
<dbReference type="PANTHER" id="PTHR43782:SF3">
    <property type="entry name" value="ARGINASE"/>
    <property type="match status" value="1"/>
</dbReference>
<dbReference type="InterPro" id="IPR023696">
    <property type="entry name" value="Ureohydrolase_dom_sf"/>
</dbReference>
<dbReference type="EMBL" id="JASHIF010000002">
    <property type="protein sequence ID" value="MDI9857614.1"/>
    <property type="molecule type" value="Genomic_DNA"/>
</dbReference>
<dbReference type="Gene3D" id="3.40.800.10">
    <property type="entry name" value="Ureohydrolase domain"/>
    <property type="match status" value="1"/>
</dbReference>
<keyword evidence="1" id="KW-0479">Metal-binding</keyword>
<name>A0ABT6Y225_9BACT</name>
<evidence type="ECO:0000313" key="5">
    <source>
        <dbReference type="EMBL" id="MDI9857614.1"/>
    </source>
</evidence>
<organism evidence="5 6">
    <name type="scientific">Flectobacillus roseus</name>
    <dbReference type="NCBI Taxonomy" id="502259"/>
    <lineage>
        <taxon>Bacteria</taxon>
        <taxon>Pseudomonadati</taxon>
        <taxon>Bacteroidota</taxon>
        <taxon>Cytophagia</taxon>
        <taxon>Cytophagales</taxon>
        <taxon>Flectobacillaceae</taxon>
        <taxon>Flectobacillus</taxon>
    </lineage>
</organism>
<dbReference type="PANTHER" id="PTHR43782">
    <property type="entry name" value="ARGINASE"/>
    <property type="match status" value="1"/>
</dbReference>
<proteinExistence type="inferred from homology"/>
<dbReference type="PROSITE" id="PS51409">
    <property type="entry name" value="ARGINASE_2"/>
    <property type="match status" value="1"/>
</dbReference>
<evidence type="ECO:0000313" key="6">
    <source>
        <dbReference type="Proteomes" id="UP001236507"/>
    </source>
</evidence>
<dbReference type="PRINTS" id="PR00116">
    <property type="entry name" value="ARGINASE"/>
</dbReference>
<evidence type="ECO:0000256" key="2">
    <source>
        <dbReference type="ARBA" id="ARBA00022801"/>
    </source>
</evidence>
<keyword evidence="6" id="KW-1185">Reference proteome</keyword>
<evidence type="ECO:0000256" key="3">
    <source>
        <dbReference type="ARBA" id="ARBA00023211"/>
    </source>
</evidence>
<keyword evidence="2" id="KW-0378">Hydrolase</keyword>
<dbReference type="SUPFAM" id="SSF52768">
    <property type="entry name" value="Arginase/deacetylase"/>
    <property type="match status" value="1"/>
</dbReference>
<accession>A0ABT6Y225</accession>
<evidence type="ECO:0000256" key="4">
    <source>
        <dbReference type="PROSITE-ProRule" id="PRU00742"/>
    </source>
</evidence>
<dbReference type="Proteomes" id="UP001236507">
    <property type="component" value="Unassembled WGS sequence"/>
</dbReference>
<sequence length="310" mass="34561">MKPLIIIESPSNLGLKESAQGKEPGVSKLPQHLKKHGLYDKLNPAQIIHLAAPPYSSQLDEASGVLNAYKIVEYAKAQAQELKRVLATDSFPVVIGGDCSILIGNALALKELGNYGLMYLDGHTDFVLPSMSQTGGAAGMDLAIVTGHGHPKLTNIHQLEPYFEEENVWCIGNRYWDPEYVGLIQSSQIEYVPLSHLREMGIDTLLSLFFMHIEAKKWDGFWIHLDVDVLDHKVMPAVDSPQPGGMSYEELRELLIPLMAHPKVAGIQLTILDPTLDSYGIYAQRLIDNLVKILSPIFREVKDHDEIMRF</sequence>
<comment type="similarity">
    <text evidence="4">Belongs to the arginase family.</text>
</comment>
<protein>
    <submittedName>
        <fullName evidence="5">Arginase family protein</fullName>
    </submittedName>
</protein>
<dbReference type="CDD" id="cd09999">
    <property type="entry name" value="Arginase-like_1"/>
    <property type="match status" value="1"/>
</dbReference>
<gene>
    <name evidence="5" type="ORF">QM524_00200</name>
</gene>
<reference evidence="5 6" key="1">
    <citation type="submission" date="2023-05" db="EMBL/GenBank/DDBJ databases">
        <title>Novel species of genus Flectobacillus isolated from stream in China.</title>
        <authorList>
            <person name="Lu H."/>
        </authorList>
    </citation>
    <scope>NUCLEOTIDE SEQUENCE [LARGE SCALE GENOMIC DNA]</scope>
    <source>
        <strain evidence="5 6">KCTC 42575</strain>
    </source>
</reference>